<organism evidence="9 10">
    <name type="scientific">Dreissena polymorpha</name>
    <name type="common">Zebra mussel</name>
    <name type="synonym">Mytilus polymorpha</name>
    <dbReference type="NCBI Taxonomy" id="45954"/>
    <lineage>
        <taxon>Eukaryota</taxon>
        <taxon>Metazoa</taxon>
        <taxon>Spiralia</taxon>
        <taxon>Lophotrochozoa</taxon>
        <taxon>Mollusca</taxon>
        <taxon>Bivalvia</taxon>
        <taxon>Autobranchia</taxon>
        <taxon>Heteroconchia</taxon>
        <taxon>Euheterodonta</taxon>
        <taxon>Imparidentia</taxon>
        <taxon>Neoheterodontei</taxon>
        <taxon>Myida</taxon>
        <taxon>Dreissenoidea</taxon>
        <taxon>Dreissenidae</taxon>
        <taxon>Dreissena</taxon>
    </lineage>
</organism>
<keyword evidence="2" id="KW-0479">Metal-binding</keyword>
<dbReference type="GO" id="GO:0045944">
    <property type="term" value="P:positive regulation of transcription by RNA polymerase II"/>
    <property type="evidence" value="ECO:0007669"/>
    <property type="project" value="TreeGrafter"/>
</dbReference>
<evidence type="ECO:0000256" key="1">
    <source>
        <dbReference type="ARBA" id="ARBA00004123"/>
    </source>
</evidence>
<keyword evidence="4" id="KW-0863">Zinc-finger</keyword>
<dbReference type="PANTHER" id="PTHR45888:SF6">
    <property type="entry name" value="HL01030P-RELATED"/>
    <property type="match status" value="1"/>
</dbReference>
<dbReference type="GO" id="GO:0008270">
    <property type="term" value="F:zinc ion binding"/>
    <property type="evidence" value="ECO:0007669"/>
    <property type="project" value="UniProtKB-KW"/>
</dbReference>
<dbReference type="GO" id="GO:0042800">
    <property type="term" value="F:histone H3K4 methyltransferase activity"/>
    <property type="evidence" value="ECO:0007669"/>
    <property type="project" value="TreeGrafter"/>
</dbReference>
<evidence type="ECO:0000256" key="8">
    <source>
        <dbReference type="ARBA" id="ARBA00023242"/>
    </source>
</evidence>
<comment type="caution">
    <text evidence="9">The sequence shown here is derived from an EMBL/GenBank/DDBJ whole genome shotgun (WGS) entry which is preliminary data.</text>
</comment>
<keyword evidence="6" id="KW-0805">Transcription regulation</keyword>
<keyword evidence="7" id="KW-0804">Transcription</keyword>
<reference evidence="9" key="1">
    <citation type="journal article" date="2019" name="bioRxiv">
        <title>The Genome of the Zebra Mussel, Dreissena polymorpha: A Resource for Invasive Species Research.</title>
        <authorList>
            <person name="McCartney M.A."/>
            <person name="Auch B."/>
            <person name="Kono T."/>
            <person name="Mallez S."/>
            <person name="Zhang Y."/>
            <person name="Obille A."/>
            <person name="Becker A."/>
            <person name="Abrahante J.E."/>
            <person name="Garbe J."/>
            <person name="Badalamenti J.P."/>
            <person name="Herman A."/>
            <person name="Mangelson H."/>
            <person name="Liachko I."/>
            <person name="Sullivan S."/>
            <person name="Sone E.D."/>
            <person name="Koren S."/>
            <person name="Silverstein K.A.T."/>
            <person name="Beckman K.B."/>
            <person name="Gohl D.M."/>
        </authorList>
    </citation>
    <scope>NUCLEOTIDE SEQUENCE</scope>
    <source>
        <strain evidence="9">Duluth1</strain>
        <tissue evidence="9">Whole animal</tissue>
    </source>
</reference>
<keyword evidence="3" id="KW-0677">Repeat</keyword>
<dbReference type="GO" id="GO:0044666">
    <property type="term" value="C:MLL3/4 complex"/>
    <property type="evidence" value="ECO:0007669"/>
    <property type="project" value="TreeGrafter"/>
</dbReference>
<keyword evidence="10" id="KW-1185">Reference proteome</keyword>
<evidence type="ECO:0000256" key="4">
    <source>
        <dbReference type="ARBA" id="ARBA00022771"/>
    </source>
</evidence>
<sequence length="53" mass="6224">MCLICGSKNPGFGCQWQRNYTHCGPCHSKISCPYCRMKYQEDELIIQCVQCYR</sequence>
<reference evidence="9" key="2">
    <citation type="submission" date="2020-11" db="EMBL/GenBank/DDBJ databases">
        <authorList>
            <person name="McCartney M.A."/>
            <person name="Auch B."/>
            <person name="Kono T."/>
            <person name="Mallez S."/>
            <person name="Becker A."/>
            <person name="Gohl D.M."/>
            <person name="Silverstein K.A.T."/>
            <person name="Koren S."/>
            <person name="Bechman K.B."/>
            <person name="Herman A."/>
            <person name="Abrahante J.E."/>
            <person name="Garbe J."/>
        </authorList>
    </citation>
    <scope>NUCLEOTIDE SEQUENCE</scope>
    <source>
        <strain evidence="9">Duluth1</strain>
        <tissue evidence="9">Whole animal</tissue>
    </source>
</reference>
<evidence type="ECO:0000256" key="6">
    <source>
        <dbReference type="ARBA" id="ARBA00023015"/>
    </source>
</evidence>
<evidence type="ECO:0000256" key="3">
    <source>
        <dbReference type="ARBA" id="ARBA00022737"/>
    </source>
</evidence>
<dbReference type="GO" id="GO:0003713">
    <property type="term" value="F:transcription coactivator activity"/>
    <property type="evidence" value="ECO:0007669"/>
    <property type="project" value="TreeGrafter"/>
</dbReference>
<dbReference type="PANTHER" id="PTHR45888">
    <property type="entry name" value="HL01030P-RELATED"/>
    <property type="match status" value="1"/>
</dbReference>
<evidence type="ECO:0000256" key="7">
    <source>
        <dbReference type="ARBA" id="ARBA00023163"/>
    </source>
</evidence>
<evidence type="ECO:0000256" key="2">
    <source>
        <dbReference type="ARBA" id="ARBA00022723"/>
    </source>
</evidence>
<proteinExistence type="predicted"/>
<evidence type="ECO:0000313" key="9">
    <source>
        <dbReference type="EMBL" id="KAH3774914.1"/>
    </source>
</evidence>
<dbReference type="Proteomes" id="UP000828390">
    <property type="component" value="Unassembled WGS sequence"/>
</dbReference>
<keyword evidence="8" id="KW-0539">Nucleus</keyword>
<evidence type="ECO:0000313" key="10">
    <source>
        <dbReference type="Proteomes" id="UP000828390"/>
    </source>
</evidence>
<keyword evidence="5" id="KW-0862">Zinc</keyword>
<comment type="subcellular location">
    <subcellularLocation>
        <location evidence="1">Nucleus</location>
    </subcellularLocation>
</comment>
<evidence type="ECO:0000256" key="5">
    <source>
        <dbReference type="ARBA" id="ARBA00022833"/>
    </source>
</evidence>
<protein>
    <submittedName>
        <fullName evidence="9">Uncharacterized protein</fullName>
    </submittedName>
</protein>
<name>A0A9D4E9N7_DREPO</name>
<dbReference type="AlphaFoldDB" id="A0A9D4E9N7"/>
<accession>A0A9D4E9N7</accession>
<dbReference type="EMBL" id="JAIWYP010000009">
    <property type="protein sequence ID" value="KAH3774914.1"/>
    <property type="molecule type" value="Genomic_DNA"/>
</dbReference>
<gene>
    <name evidence="9" type="ORF">DPMN_176308</name>
</gene>